<evidence type="ECO:0000313" key="1">
    <source>
        <dbReference type="EMBL" id="KAK3790643.1"/>
    </source>
</evidence>
<dbReference type="Proteomes" id="UP001283361">
    <property type="component" value="Unassembled WGS sequence"/>
</dbReference>
<name>A0AAE1AMY1_9GAST</name>
<accession>A0AAE1AMY1</accession>
<evidence type="ECO:0000313" key="2">
    <source>
        <dbReference type="Proteomes" id="UP001283361"/>
    </source>
</evidence>
<proteinExistence type="predicted"/>
<protein>
    <submittedName>
        <fullName evidence="1">Uncharacterized protein</fullName>
    </submittedName>
</protein>
<sequence>MAFTCNLLRVDTDAVAPDTRLRKDNIANDEAVGEDEQGATVVIHDPGLKSIKHTKGIRAASLAPGQTWVWFTPDSWKHTCWYRSVSGTINDSQACGTDAFGSVSCHYLQVALPVACGRDTTIDYYQPEATVLTDCAVQTSGSAN</sequence>
<reference evidence="1" key="1">
    <citation type="journal article" date="2023" name="G3 (Bethesda)">
        <title>A reference genome for the long-term kleptoplast-retaining sea slug Elysia crispata morphotype clarki.</title>
        <authorList>
            <person name="Eastman K.E."/>
            <person name="Pendleton A.L."/>
            <person name="Shaikh M.A."/>
            <person name="Suttiyut T."/>
            <person name="Ogas R."/>
            <person name="Tomko P."/>
            <person name="Gavelis G."/>
            <person name="Widhalm J.R."/>
            <person name="Wisecaver J.H."/>
        </authorList>
    </citation>
    <scope>NUCLEOTIDE SEQUENCE</scope>
    <source>
        <strain evidence="1">ECLA1</strain>
    </source>
</reference>
<keyword evidence="2" id="KW-1185">Reference proteome</keyword>
<gene>
    <name evidence="1" type="ORF">RRG08_048769</name>
</gene>
<organism evidence="1 2">
    <name type="scientific">Elysia crispata</name>
    <name type="common">lettuce slug</name>
    <dbReference type="NCBI Taxonomy" id="231223"/>
    <lineage>
        <taxon>Eukaryota</taxon>
        <taxon>Metazoa</taxon>
        <taxon>Spiralia</taxon>
        <taxon>Lophotrochozoa</taxon>
        <taxon>Mollusca</taxon>
        <taxon>Gastropoda</taxon>
        <taxon>Heterobranchia</taxon>
        <taxon>Euthyneura</taxon>
        <taxon>Panpulmonata</taxon>
        <taxon>Sacoglossa</taxon>
        <taxon>Placobranchoidea</taxon>
        <taxon>Plakobranchidae</taxon>
        <taxon>Elysia</taxon>
    </lineage>
</organism>
<dbReference type="EMBL" id="JAWDGP010001522">
    <property type="protein sequence ID" value="KAK3790643.1"/>
    <property type="molecule type" value="Genomic_DNA"/>
</dbReference>
<dbReference type="AlphaFoldDB" id="A0AAE1AMY1"/>
<comment type="caution">
    <text evidence="1">The sequence shown here is derived from an EMBL/GenBank/DDBJ whole genome shotgun (WGS) entry which is preliminary data.</text>
</comment>